<evidence type="ECO:0000313" key="2">
    <source>
        <dbReference type="Proteomes" id="UP001140087"/>
    </source>
</evidence>
<comment type="caution">
    <text evidence="1">The sequence shown here is derived from an EMBL/GenBank/DDBJ whole genome shotgun (WGS) entry which is preliminary data.</text>
</comment>
<reference evidence="1" key="1">
    <citation type="submission" date="2022-07" db="EMBL/GenBank/DDBJ databases">
        <title>Phylogenomic reconstructions and comparative analyses of Kickxellomycotina fungi.</title>
        <authorList>
            <person name="Reynolds N.K."/>
            <person name="Stajich J.E."/>
            <person name="Barry K."/>
            <person name="Grigoriev I.V."/>
            <person name="Crous P."/>
            <person name="Smith M.E."/>
        </authorList>
    </citation>
    <scope>NUCLEOTIDE SEQUENCE</scope>
    <source>
        <strain evidence="1">BCRC 34780</strain>
    </source>
</reference>
<keyword evidence="2" id="KW-1185">Reference proteome</keyword>
<dbReference type="Proteomes" id="UP001140087">
    <property type="component" value="Unassembled WGS sequence"/>
</dbReference>
<dbReference type="EMBL" id="JANBUN010001075">
    <property type="protein sequence ID" value="KAJ2799800.1"/>
    <property type="molecule type" value="Genomic_DNA"/>
</dbReference>
<organism evidence="1 2">
    <name type="scientific">Coemansia helicoidea</name>
    <dbReference type="NCBI Taxonomy" id="1286919"/>
    <lineage>
        <taxon>Eukaryota</taxon>
        <taxon>Fungi</taxon>
        <taxon>Fungi incertae sedis</taxon>
        <taxon>Zoopagomycota</taxon>
        <taxon>Kickxellomycotina</taxon>
        <taxon>Kickxellomycetes</taxon>
        <taxon>Kickxellales</taxon>
        <taxon>Kickxellaceae</taxon>
        <taxon>Coemansia</taxon>
    </lineage>
</organism>
<evidence type="ECO:0000313" key="1">
    <source>
        <dbReference type="EMBL" id="KAJ2799800.1"/>
    </source>
</evidence>
<protein>
    <submittedName>
        <fullName evidence="1">Uncharacterized protein</fullName>
    </submittedName>
</protein>
<gene>
    <name evidence="1" type="ORF">H4R21_003423</name>
</gene>
<accession>A0ACC1L3J7</accession>
<name>A0ACC1L3J7_9FUNG</name>
<sequence length="425" mass="45304">MVDVVTEYYAMVGGIKGAINHGIEALVCCEGSVLRHRTRVERANAMRIRYPSDTPSVKRANEQEAQAEREMNSARQEYSDANDLVRQELVRFVRERASGMHKALEEMASVELDAARARCEELRAICHRVRNAQMIRDPPRARTNIGPLLWRSADAPAQHHPRLRSDSPPAASGSTGLGRPVTAAGWWTPASTSACVRPLHRYSASAGCSSASTLAKGAPRAAGEPTAGHSRAHTIRRVSTMGDTDLRGGPGPRASSSSGSGSLCRSSGYRQRWSGRLTGLQTLVDGDLLAELAADAEAEAELICSGVLATHRVVRKRSAPNCHAGTARASPGAQWDPLVLPAFRNQAGATAGHLRCASSFAGLSSIPQPVSPSEYLQYSRQTLHSSLTQPSAPPLGSSHPGAKIPPALATRRSRDAKGKQPAFAA</sequence>
<proteinExistence type="predicted"/>